<reference evidence="2 3" key="1">
    <citation type="submission" date="2024-01" db="EMBL/GenBank/DDBJ databases">
        <authorList>
            <person name="Allen C."/>
            <person name="Tagirdzhanova G."/>
        </authorList>
    </citation>
    <scope>NUCLEOTIDE SEQUENCE [LARGE SCALE GENOMIC DNA]</scope>
</reference>
<sequence>MSVTPQEGDGSAGSSSGTSSFLFDRHAPSTSTYWNILYEEDDTPLTIDEVNVEHTVKLGVNAVQFKWFARDGFRELVRSWRQSILETYRLPESMLCIRRFEKVYGNDETIEIIFMATMAALNDHGNTNPNDTSNDDNNDNNDNDVECLGYIRYVSAFQCNNDNFVNGIIDFVNRGVTLQPWHLDLGTTKGDEDSEESGDEGSAGSDIYCESLPFIFSAFMRNRPSHYSIEDKTYRKSSNNVMCTSGGLLWTGNYNCRGRPIVRLRRLREIDEQCTADEHDWMTEFPFPQTDQGSLALFAPDIETDVHIRIGDSRYRHCYGRPCGRNVISRDESGYFDAWDGVALKDFMSWTMSTLCLYRLSMSPDDIVSTPHGDILLTPTLQGFRYINGFLVSDERDEDVARVNNLRYGYNFKLPYKKDERTWPLSALQESLIRMIWDAALAQRPNLAPLVHSMLQHEPAMTKNLSLLSPDQVASCLDVHSIEKQMSSRFAGVLWQHLRHKSRAVGQGGRGGIWYYSWQQQIANPQLLDLISAQDRRGVRLADAYWTRLRERCNIFLLDEKDQRELVAAPVVAVGVRLNEALPVALPGSPAVPVPVAPTGHFQKNLIRMLHASFLGTERTRRTGFLFVKPDANIQFDIVYVANRRTFYINAEWLSLPTVAYKLGFVTAEGTHALDAAANRVFDIFRPPSHPLALQADDMERYVILHAAKTLFAWALKRLPSSSPHQAGPLSLTYGYPPDATITRQDRKAWAVRAENRLLDYLSINDSLGIFLSNGNKLTLSFLRIPGLYRHGAEVAVQCHRRSCTARGYGAAVLGKTDLQPLRNRTILARDMNTQDMPCLRHVPGQPGAPGVMDMHNCCTTGRLSLLGNRTFATTALPGESYFFVVVVNPSDEFAIASMTDDFTVPRMTTLHVMMTTAPIPTAAFTEPTRGPVGNTASAVPNTASHVPAGNTASHVPSVNTASHVPAQSYTGTNVAGEGDRKRRRT</sequence>
<feature type="region of interest" description="Disordered" evidence="1">
    <location>
        <begin position="927"/>
        <end position="986"/>
    </location>
</feature>
<comment type="caution">
    <text evidence="2">The sequence shown here is derived from an EMBL/GenBank/DDBJ whole genome shotgun (WGS) entry which is preliminary data.</text>
</comment>
<organism evidence="2 3">
    <name type="scientific">Sporothrix curviconia</name>
    <dbReference type="NCBI Taxonomy" id="1260050"/>
    <lineage>
        <taxon>Eukaryota</taxon>
        <taxon>Fungi</taxon>
        <taxon>Dikarya</taxon>
        <taxon>Ascomycota</taxon>
        <taxon>Pezizomycotina</taxon>
        <taxon>Sordariomycetes</taxon>
        <taxon>Sordariomycetidae</taxon>
        <taxon>Ophiostomatales</taxon>
        <taxon>Ophiostomataceae</taxon>
        <taxon>Sporothrix</taxon>
    </lineage>
</organism>
<keyword evidence="3" id="KW-1185">Reference proteome</keyword>
<evidence type="ECO:0000313" key="2">
    <source>
        <dbReference type="EMBL" id="CAK7222180.1"/>
    </source>
</evidence>
<evidence type="ECO:0000313" key="3">
    <source>
        <dbReference type="Proteomes" id="UP001642405"/>
    </source>
</evidence>
<feature type="compositionally biased region" description="Polar residues" evidence="1">
    <location>
        <begin position="935"/>
        <end position="974"/>
    </location>
</feature>
<accession>A0ABP0BS08</accession>
<evidence type="ECO:0000256" key="1">
    <source>
        <dbReference type="SAM" id="MobiDB-lite"/>
    </source>
</evidence>
<protein>
    <submittedName>
        <fullName evidence="2">Uncharacterized protein</fullName>
    </submittedName>
</protein>
<dbReference type="Proteomes" id="UP001642405">
    <property type="component" value="Unassembled WGS sequence"/>
</dbReference>
<gene>
    <name evidence="2" type="ORF">SCUCBS95973_004753</name>
</gene>
<feature type="region of interest" description="Disordered" evidence="1">
    <location>
        <begin position="186"/>
        <end position="205"/>
    </location>
</feature>
<dbReference type="EMBL" id="CAWUHB010000024">
    <property type="protein sequence ID" value="CAK7222180.1"/>
    <property type="molecule type" value="Genomic_DNA"/>
</dbReference>
<proteinExistence type="predicted"/>
<name>A0ABP0BS08_9PEZI</name>